<evidence type="ECO:0000259" key="2">
    <source>
        <dbReference type="Pfam" id="PF04773"/>
    </source>
</evidence>
<dbReference type="InterPro" id="IPR032508">
    <property type="entry name" value="FecR_C"/>
</dbReference>
<keyword evidence="1" id="KW-0472">Membrane</keyword>
<protein>
    <submittedName>
        <fullName evidence="4">FecR family protein</fullName>
    </submittedName>
</protein>
<organism evidence="4 5">
    <name type="scientific">Dysgonomonas termitidis</name>
    <dbReference type="NCBI Taxonomy" id="1516126"/>
    <lineage>
        <taxon>Bacteria</taxon>
        <taxon>Pseudomonadati</taxon>
        <taxon>Bacteroidota</taxon>
        <taxon>Bacteroidia</taxon>
        <taxon>Bacteroidales</taxon>
        <taxon>Dysgonomonadaceae</taxon>
        <taxon>Dysgonomonas</taxon>
    </lineage>
</organism>
<keyword evidence="5" id="KW-1185">Reference proteome</keyword>
<evidence type="ECO:0000313" key="4">
    <source>
        <dbReference type="EMBL" id="MFC4676728.1"/>
    </source>
</evidence>
<name>A0ABV9L453_9BACT</name>
<proteinExistence type="predicted"/>
<dbReference type="RefSeq" id="WP_380001239.1">
    <property type="nucleotide sequence ID" value="NZ_JBHSGN010000156.1"/>
</dbReference>
<accession>A0ABV9L453</accession>
<keyword evidence="1" id="KW-0812">Transmembrane</keyword>
<evidence type="ECO:0000259" key="3">
    <source>
        <dbReference type="Pfam" id="PF16344"/>
    </source>
</evidence>
<dbReference type="Pfam" id="PF16344">
    <property type="entry name" value="FecR_C"/>
    <property type="match status" value="1"/>
</dbReference>
<dbReference type="PIRSF" id="PIRSF018266">
    <property type="entry name" value="FecR"/>
    <property type="match status" value="1"/>
</dbReference>
<evidence type="ECO:0000256" key="1">
    <source>
        <dbReference type="SAM" id="Phobius"/>
    </source>
</evidence>
<dbReference type="PANTHER" id="PTHR30273">
    <property type="entry name" value="PERIPLASMIC SIGNAL SENSOR AND SIGMA FACTOR ACTIVATOR FECR-RELATED"/>
    <property type="match status" value="1"/>
</dbReference>
<feature type="domain" description="FecR protein" evidence="2">
    <location>
        <begin position="114"/>
        <end position="207"/>
    </location>
</feature>
<dbReference type="InterPro" id="IPR012373">
    <property type="entry name" value="Ferrdict_sens_TM"/>
</dbReference>
<sequence>MNQEFDKNIMYKFFTRNITAGEEQQLLDWIDESGDNKDIFLSERKMYNRLILNIGEKNLIDSASAGEYNKVKRIPVWIKEVLKISAVILLVLGGAYFFNKHQYNNLQTLSNEIVLPAGERVSLTLSDGTKVWVNAKSKFTYPALFGDKERRVLLDGEAFFDVTSNKKLPFIVETPKGEVKVLGTEFNVDAYSHSPKMTISLFKGKVEFSGIMLPKPVILAANEYFESVGNEYTVKMLENYSAAMWKDGIIAFKDTPFPELIKTFEKYYDVKIYIQNPNLSNTELTGKIRVNDGIEHALKVIQKNSDFKYKRDSEENNIIYIN</sequence>
<feature type="transmembrane region" description="Helical" evidence="1">
    <location>
        <begin position="81"/>
        <end position="98"/>
    </location>
</feature>
<dbReference type="Pfam" id="PF04773">
    <property type="entry name" value="FecR"/>
    <property type="match status" value="1"/>
</dbReference>
<comment type="caution">
    <text evidence="4">The sequence shown here is derived from an EMBL/GenBank/DDBJ whole genome shotgun (WGS) entry which is preliminary data.</text>
</comment>
<dbReference type="Proteomes" id="UP001596023">
    <property type="component" value="Unassembled WGS sequence"/>
</dbReference>
<keyword evidence="1" id="KW-1133">Transmembrane helix</keyword>
<dbReference type="InterPro" id="IPR006860">
    <property type="entry name" value="FecR"/>
</dbReference>
<evidence type="ECO:0000313" key="5">
    <source>
        <dbReference type="Proteomes" id="UP001596023"/>
    </source>
</evidence>
<dbReference type="EMBL" id="JBHSGN010000156">
    <property type="protein sequence ID" value="MFC4676728.1"/>
    <property type="molecule type" value="Genomic_DNA"/>
</dbReference>
<dbReference type="Gene3D" id="3.55.50.30">
    <property type="match status" value="1"/>
</dbReference>
<reference evidence="5" key="1">
    <citation type="journal article" date="2019" name="Int. J. Syst. Evol. Microbiol.">
        <title>The Global Catalogue of Microorganisms (GCM) 10K type strain sequencing project: providing services to taxonomists for standard genome sequencing and annotation.</title>
        <authorList>
            <consortium name="The Broad Institute Genomics Platform"/>
            <consortium name="The Broad Institute Genome Sequencing Center for Infectious Disease"/>
            <person name="Wu L."/>
            <person name="Ma J."/>
        </authorList>
    </citation>
    <scope>NUCLEOTIDE SEQUENCE [LARGE SCALE GENOMIC DNA]</scope>
    <source>
        <strain evidence="5">CCUG 66188</strain>
    </source>
</reference>
<dbReference type="PANTHER" id="PTHR30273:SF2">
    <property type="entry name" value="PROTEIN FECR"/>
    <property type="match status" value="1"/>
</dbReference>
<feature type="domain" description="Protein FecR C-terminal" evidence="3">
    <location>
        <begin position="250"/>
        <end position="319"/>
    </location>
</feature>
<gene>
    <name evidence="4" type="ORF">ACFO6W_23890</name>
</gene>
<dbReference type="Gene3D" id="2.60.120.1440">
    <property type="match status" value="1"/>
</dbReference>